<dbReference type="EMBL" id="CH479199">
    <property type="protein sequence ID" value="EDW29543.1"/>
    <property type="molecule type" value="Genomic_DNA"/>
</dbReference>
<dbReference type="HOGENOM" id="CLU_2029094_0_0_1"/>
<protein>
    <submittedName>
        <fullName evidence="1">GL22706</fullName>
    </submittedName>
</protein>
<dbReference type="AlphaFoldDB" id="B4GZW6"/>
<gene>
    <name evidence="1" type="primary">Dper\GL22706</name>
    <name evidence="1" type="ORF">Dper_GL22706</name>
</gene>
<evidence type="ECO:0000313" key="1">
    <source>
        <dbReference type="EMBL" id="EDW29543.1"/>
    </source>
</evidence>
<proteinExistence type="predicted"/>
<evidence type="ECO:0000313" key="2">
    <source>
        <dbReference type="Proteomes" id="UP000008744"/>
    </source>
</evidence>
<name>B4GZW6_DROPE</name>
<dbReference type="Proteomes" id="UP000008744">
    <property type="component" value="Unassembled WGS sequence"/>
</dbReference>
<reference evidence="1 2" key="1">
    <citation type="journal article" date="2007" name="Nature">
        <title>Evolution of genes and genomes on the Drosophila phylogeny.</title>
        <authorList>
            <consortium name="Drosophila 12 Genomes Consortium"/>
            <person name="Clark A.G."/>
            <person name="Eisen M.B."/>
            <person name="Smith D.R."/>
            <person name="Bergman C.M."/>
            <person name="Oliver B."/>
            <person name="Markow T.A."/>
            <person name="Kaufman T.C."/>
            <person name="Kellis M."/>
            <person name="Gelbart W."/>
            <person name="Iyer V.N."/>
            <person name="Pollard D.A."/>
            <person name="Sackton T.B."/>
            <person name="Larracuente A.M."/>
            <person name="Singh N.D."/>
            <person name="Abad J.P."/>
            <person name="Abt D.N."/>
            <person name="Adryan B."/>
            <person name="Aguade M."/>
            <person name="Akashi H."/>
            <person name="Anderson W.W."/>
            <person name="Aquadro C.F."/>
            <person name="Ardell D.H."/>
            <person name="Arguello R."/>
            <person name="Artieri C.G."/>
            <person name="Barbash D.A."/>
            <person name="Barker D."/>
            <person name="Barsanti P."/>
            <person name="Batterham P."/>
            <person name="Batzoglou S."/>
            <person name="Begun D."/>
            <person name="Bhutkar A."/>
            <person name="Blanco E."/>
            <person name="Bosak S.A."/>
            <person name="Bradley R.K."/>
            <person name="Brand A.D."/>
            <person name="Brent M.R."/>
            <person name="Brooks A.N."/>
            <person name="Brown R.H."/>
            <person name="Butlin R.K."/>
            <person name="Caggese C."/>
            <person name="Calvi B.R."/>
            <person name="Bernardo de Carvalho A."/>
            <person name="Caspi A."/>
            <person name="Castrezana S."/>
            <person name="Celniker S.E."/>
            <person name="Chang J.L."/>
            <person name="Chapple C."/>
            <person name="Chatterji S."/>
            <person name="Chinwalla A."/>
            <person name="Civetta A."/>
            <person name="Clifton S.W."/>
            <person name="Comeron J.M."/>
            <person name="Costello J.C."/>
            <person name="Coyne J.A."/>
            <person name="Daub J."/>
            <person name="David R.G."/>
            <person name="Delcher A.L."/>
            <person name="Delehaunty K."/>
            <person name="Do C.B."/>
            <person name="Ebling H."/>
            <person name="Edwards K."/>
            <person name="Eickbush T."/>
            <person name="Evans J.D."/>
            <person name="Filipski A."/>
            <person name="Findeiss S."/>
            <person name="Freyhult E."/>
            <person name="Fulton L."/>
            <person name="Fulton R."/>
            <person name="Garcia A.C."/>
            <person name="Gardiner A."/>
            <person name="Garfield D.A."/>
            <person name="Garvin B.E."/>
            <person name="Gibson G."/>
            <person name="Gilbert D."/>
            <person name="Gnerre S."/>
            <person name="Godfrey J."/>
            <person name="Good R."/>
            <person name="Gotea V."/>
            <person name="Gravely B."/>
            <person name="Greenberg A.J."/>
            <person name="Griffiths-Jones S."/>
            <person name="Gross S."/>
            <person name="Guigo R."/>
            <person name="Gustafson E.A."/>
            <person name="Haerty W."/>
            <person name="Hahn M.W."/>
            <person name="Halligan D.L."/>
            <person name="Halpern A.L."/>
            <person name="Halter G.M."/>
            <person name="Han M.V."/>
            <person name="Heger A."/>
            <person name="Hillier L."/>
            <person name="Hinrichs A.S."/>
            <person name="Holmes I."/>
            <person name="Hoskins R.A."/>
            <person name="Hubisz M.J."/>
            <person name="Hultmark D."/>
            <person name="Huntley M.A."/>
            <person name="Jaffe D.B."/>
            <person name="Jagadeeshan S."/>
            <person name="Jeck W.R."/>
            <person name="Johnson J."/>
            <person name="Jones C.D."/>
            <person name="Jordan W.C."/>
            <person name="Karpen G.H."/>
            <person name="Kataoka E."/>
            <person name="Keightley P.D."/>
            <person name="Kheradpour P."/>
            <person name="Kirkness E.F."/>
            <person name="Koerich L.B."/>
            <person name="Kristiansen K."/>
            <person name="Kudrna D."/>
            <person name="Kulathinal R.J."/>
            <person name="Kumar S."/>
            <person name="Kwok R."/>
            <person name="Lander E."/>
            <person name="Langley C.H."/>
            <person name="Lapoint R."/>
            <person name="Lazzaro B.P."/>
            <person name="Lee S.J."/>
            <person name="Levesque L."/>
            <person name="Li R."/>
            <person name="Lin C.F."/>
            <person name="Lin M.F."/>
            <person name="Lindblad-Toh K."/>
            <person name="Llopart A."/>
            <person name="Long M."/>
            <person name="Low L."/>
            <person name="Lozovsky E."/>
            <person name="Lu J."/>
            <person name="Luo M."/>
            <person name="Machado C.A."/>
            <person name="Makalowski W."/>
            <person name="Marzo M."/>
            <person name="Matsuda M."/>
            <person name="Matzkin L."/>
            <person name="McAllister B."/>
            <person name="McBride C.S."/>
            <person name="McKernan B."/>
            <person name="McKernan K."/>
            <person name="Mendez-Lago M."/>
            <person name="Minx P."/>
            <person name="Mollenhauer M.U."/>
            <person name="Montooth K."/>
            <person name="Mount S.M."/>
            <person name="Mu X."/>
            <person name="Myers E."/>
            <person name="Negre B."/>
            <person name="Newfeld S."/>
            <person name="Nielsen R."/>
            <person name="Noor M.A."/>
            <person name="O'Grady P."/>
            <person name="Pachter L."/>
            <person name="Papaceit M."/>
            <person name="Parisi M.J."/>
            <person name="Parisi M."/>
            <person name="Parts L."/>
            <person name="Pedersen J.S."/>
            <person name="Pesole G."/>
            <person name="Phillippy A.M."/>
            <person name="Ponting C.P."/>
            <person name="Pop M."/>
            <person name="Porcelli D."/>
            <person name="Powell J.R."/>
            <person name="Prohaska S."/>
            <person name="Pruitt K."/>
            <person name="Puig M."/>
            <person name="Quesneville H."/>
            <person name="Ram K.R."/>
            <person name="Rand D."/>
            <person name="Rasmussen M.D."/>
            <person name="Reed L.K."/>
            <person name="Reenan R."/>
            <person name="Reily A."/>
            <person name="Remington K.A."/>
            <person name="Rieger T.T."/>
            <person name="Ritchie M.G."/>
            <person name="Robin C."/>
            <person name="Rogers Y.H."/>
            <person name="Rohde C."/>
            <person name="Rozas J."/>
            <person name="Rubenfield M.J."/>
            <person name="Ruiz A."/>
            <person name="Russo S."/>
            <person name="Salzberg S.L."/>
            <person name="Sanchez-Gracia A."/>
            <person name="Saranga D.J."/>
            <person name="Sato H."/>
            <person name="Schaeffer S.W."/>
            <person name="Schatz M.C."/>
            <person name="Schlenke T."/>
            <person name="Schwartz R."/>
            <person name="Segarra C."/>
            <person name="Singh R.S."/>
            <person name="Sirot L."/>
            <person name="Sirota M."/>
            <person name="Sisneros N.B."/>
            <person name="Smith C.D."/>
            <person name="Smith T.F."/>
            <person name="Spieth J."/>
            <person name="Stage D.E."/>
            <person name="Stark A."/>
            <person name="Stephan W."/>
            <person name="Strausberg R.L."/>
            <person name="Strempel S."/>
            <person name="Sturgill D."/>
            <person name="Sutton G."/>
            <person name="Sutton G.G."/>
            <person name="Tao W."/>
            <person name="Teichmann S."/>
            <person name="Tobari Y.N."/>
            <person name="Tomimura Y."/>
            <person name="Tsolas J.M."/>
            <person name="Valente V.L."/>
            <person name="Venter E."/>
            <person name="Venter J.C."/>
            <person name="Vicario S."/>
            <person name="Vieira F.G."/>
            <person name="Vilella A.J."/>
            <person name="Villasante A."/>
            <person name="Walenz B."/>
            <person name="Wang J."/>
            <person name="Wasserman M."/>
            <person name="Watts T."/>
            <person name="Wilson D."/>
            <person name="Wilson R.K."/>
            <person name="Wing R.A."/>
            <person name="Wolfner M.F."/>
            <person name="Wong A."/>
            <person name="Wong G.K."/>
            <person name="Wu C.I."/>
            <person name="Wu G."/>
            <person name="Yamamoto D."/>
            <person name="Yang H.P."/>
            <person name="Yang S.P."/>
            <person name="Yorke J.A."/>
            <person name="Yoshida K."/>
            <person name="Zdobnov E."/>
            <person name="Zhang P."/>
            <person name="Zhang Y."/>
            <person name="Zimin A.V."/>
            <person name="Baldwin J."/>
            <person name="Abdouelleil A."/>
            <person name="Abdulkadir J."/>
            <person name="Abebe A."/>
            <person name="Abera B."/>
            <person name="Abreu J."/>
            <person name="Acer S.C."/>
            <person name="Aftuck L."/>
            <person name="Alexander A."/>
            <person name="An P."/>
            <person name="Anderson E."/>
            <person name="Anderson S."/>
            <person name="Arachi H."/>
            <person name="Azer M."/>
            <person name="Bachantsang P."/>
            <person name="Barry A."/>
            <person name="Bayul T."/>
            <person name="Berlin A."/>
            <person name="Bessette D."/>
            <person name="Bloom T."/>
            <person name="Blye J."/>
            <person name="Boguslavskiy L."/>
            <person name="Bonnet C."/>
            <person name="Boukhgalter B."/>
            <person name="Bourzgui I."/>
            <person name="Brown A."/>
            <person name="Cahill P."/>
            <person name="Channer S."/>
            <person name="Cheshatsang Y."/>
            <person name="Chuda L."/>
            <person name="Citroen M."/>
            <person name="Collymore A."/>
            <person name="Cooke P."/>
            <person name="Costello M."/>
            <person name="D'Aco K."/>
            <person name="Daza R."/>
            <person name="De Haan G."/>
            <person name="DeGray S."/>
            <person name="DeMaso C."/>
            <person name="Dhargay N."/>
            <person name="Dooley K."/>
            <person name="Dooley E."/>
            <person name="Doricent M."/>
            <person name="Dorje P."/>
            <person name="Dorjee K."/>
            <person name="Dupes A."/>
            <person name="Elong R."/>
            <person name="Falk J."/>
            <person name="Farina A."/>
            <person name="Faro S."/>
            <person name="Ferguson D."/>
            <person name="Fisher S."/>
            <person name="Foley C.D."/>
            <person name="Franke A."/>
            <person name="Friedrich D."/>
            <person name="Gadbois L."/>
            <person name="Gearin G."/>
            <person name="Gearin C.R."/>
            <person name="Giannoukos G."/>
            <person name="Goode T."/>
            <person name="Graham J."/>
            <person name="Grandbois E."/>
            <person name="Grewal S."/>
            <person name="Gyaltsen K."/>
            <person name="Hafez N."/>
            <person name="Hagos B."/>
            <person name="Hall J."/>
            <person name="Henson C."/>
            <person name="Hollinger A."/>
            <person name="Honan T."/>
            <person name="Huard M.D."/>
            <person name="Hughes L."/>
            <person name="Hurhula B."/>
            <person name="Husby M.E."/>
            <person name="Kamat A."/>
            <person name="Kanga B."/>
            <person name="Kashin S."/>
            <person name="Khazanovich D."/>
            <person name="Kisner P."/>
            <person name="Lance K."/>
            <person name="Lara M."/>
            <person name="Lee W."/>
            <person name="Lennon N."/>
            <person name="Letendre F."/>
            <person name="LeVine R."/>
            <person name="Lipovsky A."/>
            <person name="Liu X."/>
            <person name="Liu J."/>
            <person name="Liu S."/>
            <person name="Lokyitsang T."/>
            <person name="Lokyitsang Y."/>
            <person name="Lubonja R."/>
            <person name="Lui A."/>
            <person name="MacDonald P."/>
            <person name="Magnisalis V."/>
            <person name="Maru K."/>
            <person name="Matthews C."/>
            <person name="McCusker W."/>
            <person name="McDonough S."/>
            <person name="Mehta T."/>
            <person name="Meldrim J."/>
            <person name="Meneus L."/>
            <person name="Mihai O."/>
            <person name="Mihalev A."/>
            <person name="Mihova T."/>
            <person name="Mittelman R."/>
            <person name="Mlenga V."/>
            <person name="Montmayeur A."/>
            <person name="Mulrain L."/>
            <person name="Navidi A."/>
            <person name="Naylor J."/>
            <person name="Negash T."/>
            <person name="Nguyen T."/>
            <person name="Nguyen N."/>
            <person name="Nicol R."/>
            <person name="Norbu C."/>
            <person name="Norbu N."/>
            <person name="Novod N."/>
            <person name="O'Neill B."/>
            <person name="Osman S."/>
            <person name="Markiewicz E."/>
            <person name="Oyono O.L."/>
            <person name="Patti C."/>
            <person name="Phunkhang P."/>
            <person name="Pierre F."/>
            <person name="Priest M."/>
            <person name="Raghuraman S."/>
            <person name="Rege F."/>
            <person name="Reyes R."/>
            <person name="Rise C."/>
            <person name="Rogov P."/>
            <person name="Ross K."/>
            <person name="Ryan E."/>
            <person name="Settipalli S."/>
            <person name="Shea T."/>
            <person name="Sherpa N."/>
            <person name="Shi L."/>
            <person name="Shih D."/>
            <person name="Sparrow T."/>
            <person name="Spaulding J."/>
            <person name="Stalker J."/>
            <person name="Stange-Thomann N."/>
            <person name="Stavropoulos S."/>
            <person name="Stone C."/>
            <person name="Strader C."/>
            <person name="Tesfaye S."/>
            <person name="Thomson T."/>
            <person name="Thoulutsang Y."/>
            <person name="Thoulutsang D."/>
            <person name="Topham K."/>
            <person name="Topping I."/>
            <person name="Tsamla T."/>
            <person name="Vassiliev H."/>
            <person name="Vo A."/>
            <person name="Wangchuk T."/>
            <person name="Wangdi T."/>
            <person name="Weiand M."/>
            <person name="Wilkinson J."/>
            <person name="Wilson A."/>
            <person name="Yadav S."/>
            <person name="Young G."/>
            <person name="Yu Q."/>
            <person name="Zembek L."/>
            <person name="Zhong D."/>
            <person name="Zimmer A."/>
            <person name="Zwirko Z."/>
            <person name="Jaffe D.B."/>
            <person name="Alvarez P."/>
            <person name="Brockman W."/>
            <person name="Butler J."/>
            <person name="Chin C."/>
            <person name="Gnerre S."/>
            <person name="Grabherr M."/>
            <person name="Kleber M."/>
            <person name="Mauceli E."/>
            <person name="MacCallum I."/>
        </authorList>
    </citation>
    <scope>NUCLEOTIDE SEQUENCE [LARGE SCALE GENOMIC DNA]</scope>
    <source>
        <strain evidence="2">MSH-3 / Tucson 14011-0111.49</strain>
    </source>
</reference>
<accession>B4GZW6</accession>
<sequence>MLAAAASRDTGYGIRDKGTGTRDFFTEQSSRFQVTDCKDFQPPTTNLHPAACMCRRRDTFSLQPSACSLQPFHWSGFPSVTSLVLTPCHDCHDCQNCQDSARTLPSVGPLCDCIVLLAGPMT</sequence>
<organism evidence="2">
    <name type="scientific">Drosophila persimilis</name>
    <name type="common">Fruit fly</name>
    <dbReference type="NCBI Taxonomy" id="7234"/>
    <lineage>
        <taxon>Eukaryota</taxon>
        <taxon>Metazoa</taxon>
        <taxon>Ecdysozoa</taxon>
        <taxon>Arthropoda</taxon>
        <taxon>Hexapoda</taxon>
        <taxon>Insecta</taxon>
        <taxon>Pterygota</taxon>
        <taxon>Neoptera</taxon>
        <taxon>Endopterygota</taxon>
        <taxon>Diptera</taxon>
        <taxon>Brachycera</taxon>
        <taxon>Muscomorpha</taxon>
        <taxon>Ephydroidea</taxon>
        <taxon>Drosophilidae</taxon>
        <taxon>Drosophila</taxon>
        <taxon>Sophophora</taxon>
    </lineage>
</organism>
<keyword evidence="2" id="KW-1185">Reference proteome</keyword>